<feature type="transmembrane region" description="Helical" evidence="2">
    <location>
        <begin position="1308"/>
        <end position="1334"/>
    </location>
</feature>
<dbReference type="PANTHER" id="PTHR31513:SF2">
    <property type="entry name" value="MRAZ"/>
    <property type="match status" value="1"/>
</dbReference>
<feature type="transmembrane region" description="Helical" evidence="2">
    <location>
        <begin position="904"/>
        <end position="924"/>
    </location>
</feature>
<feature type="signal peptide" evidence="3">
    <location>
        <begin position="1"/>
        <end position="28"/>
    </location>
</feature>
<evidence type="ECO:0000256" key="1">
    <source>
        <dbReference type="SAM" id="MobiDB-lite"/>
    </source>
</evidence>
<feature type="compositionally biased region" description="Gly residues" evidence="1">
    <location>
        <begin position="193"/>
        <end position="203"/>
    </location>
</feature>
<keyword evidence="2" id="KW-0472">Membrane</keyword>
<keyword evidence="2" id="KW-0812">Transmembrane</keyword>
<evidence type="ECO:0000313" key="6">
    <source>
        <dbReference type="Proteomes" id="UP001497512"/>
    </source>
</evidence>
<feature type="transmembrane region" description="Helical" evidence="2">
    <location>
        <begin position="1376"/>
        <end position="1401"/>
    </location>
</feature>
<evidence type="ECO:0000256" key="2">
    <source>
        <dbReference type="SAM" id="Phobius"/>
    </source>
</evidence>
<dbReference type="Proteomes" id="UP001497512">
    <property type="component" value="Chromosome 3"/>
</dbReference>
<organism evidence="5 6">
    <name type="scientific">Sphagnum troendelagicum</name>
    <dbReference type="NCBI Taxonomy" id="128251"/>
    <lineage>
        <taxon>Eukaryota</taxon>
        <taxon>Viridiplantae</taxon>
        <taxon>Streptophyta</taxon>
        <taxon>Embryophyta</taxon>
        <taxon>Bryophyta</taxon>
        <taxon>Sphagnophytina</taxon>
        <taxon>Sphagnopsida</taxon>
        <taxon>Sphagnales</taxon>
        <taxon>Sphagnaceae</taxon>
        <taxon>Sphagnum</taxon>
    </lineage>
</organism>
<sequence length="1465" mass="156543">MAPLCLRVTTHIGFFLLLLCSMVPLNSCSLVDKQAPSSSLTELWMLPASLSSILSTRKPTCVQEITERFLDPFCQHQLAKESLTCEEDLGGVGSLATKCVLTQNITLASDSVIAGAGTLEIKENISVSCEVAGCNLAILLEGDLNLGEKSSIRCGTLVVQAANVNLGDKSTFSTTALAGDPPPQTSGTPSGTDGAGGGHGGRGACCLKDETKEQGDTWGGDMYDWSTLHRPWSYGSKGGTTHVSEDLGGRGGGRVNVTVTGILVVDGSIEADGGSVGEDGGGGSGGSLYIKASRIKGNGQISASGGTGRGGGSGGRIAINCLRLDGVTVSIHGGNSLGCPKNAGAAGTRFDVFSQSLYVSNSNKTTGTDTLLLEFPNHPLWKAVIVEKSASVLVPLLWSRVQVRSMISLQSGGILSFGLAWFSSSEFELMAEEVLMSDSTIKVYGALKLAVKMLLMWNSLIQIDGIPDDFMLATSTVETSNLVILREGSVIQSNANLGMHGQGLLKLSGPGDCIKAQRLFVSLFYTVNVGPGALLQAPLEDESPIKEEIRKLYCEGSACPKEVLTPFEDCTLNVSSPFTLQICRVEDVDIDGSVLGGAVHVQSVRTISISATGVLSASALGCQGGLGKGGYGGAGAGGGGGHGGRGGKGYFKGSFSEGGAQYGSSELPCEFGSGSGDSSFGNFTTGGGIVVLGSLDHPIANLEIYGILAADGGSFNKTEVKESEVEVGDPGGGSGGTLLLFLQTLAMANGSSLSSAGGHGGPVGGGGGGGGRLHFHWVNIPTGVEFVPVANINGGIIHTRGGTAGTNALNGNEGTISGIECPKGLWGIFCEECPVGTYKNQTGLDFDLCKKCPPEDLPRRAAYSYVRGGVVEPMCPYQCNSEKYHMPNCYTVIEDLISTLGGPWLFTLLLSVVMVVLALVLSVARMKLVGIDDFSGPAPTPHSAHIDHSFPFLESLNEVLETTRVEETQSHIHRLYFMGCNSFAEPWHLPHTPPEQIIDLVYEDAFNRFVEEINCLAAYQWWEGSLHSILTVLAYPFSWSWQQWRRRKKVQRLREYVRSEYDHACLRSCRSRALYEGLKVAATPDLMLAYIDVFLGGDEKRPDLPPKLMQRLPMAMIFGGDGSYMAPYSLHSDNLLTSLLGQVVPPTAWYRMVAGLNAQLRTVRRGSLRSSLMPVVNWLNTHANVELSPQGVRVDLAWYQATASGYYQIGLLLNAADEVPAPMPVLEMPSPTTSPRSTNYTHVDQEDLFRPPPQWQFTRGYSQLGSSRRRIGGAVLDAVSLRSLEYRRDPLFPLSLIFRNSRPVGHQATVGLVISLLLLVDISLTLLMLLQFYSISLEPMLVVLLVPPLASILPSAAGLNALFSHGPPRSAGLARVYALWNLTSFTNLFVAFVYGFFHFVMKLGANGSGLQNVRFSSEEDNWWLFPTLLVIVKCVQARMIDLHIANLEVQDRTLYSEDPDDFWES</sequence>
<reference evidence="5" key="1">
    <citation type="submission" date="2024-02" db="EMBL/GenBank/DDBJ databases">
        <authorList>
            <consortium name="ELIXIR-Norway"/>
            <consortium name="Elixir Norway"/>
        </authorList>
    </citation>
    <scope>NUCLEOTIDE SEQUENCE</scope>
</reference>
<evidence type="ECO:0000259" key="4">
    <source>
        <dbReference type="Pfam" id="PF26010"/>
    </source>
</evidence>
<feature type="domain" description="DUF8003" evidence="4">
    <location>
        <begin position="817"/>
        <end position="890"/>
    </location>
</feature>
<name>A0ABP0UDW8_9BRYO</name>
<dbReference type="InterPro" id="IPR058316">
    <property type="entry name" value="DUF8003"/>
</dbReference>
<accession>A0ABP0UDW8</accession>
<keyword evidence="3" id="KW-0732">Signal</keyword>
<evidence type="ECO:0000313" key="5">
    <source>
        <dbReference type="EMBL" id="CAK9219295.1"/>
    </source>
</evidence>
<evidence type="ECO:0000256" key="3">
    <source>
        <dbReference type="SAM" id="SignalP"/>
    </source>
</evidence>
<protein>
    <recommendedName>
        <fullName evidence="4">DUF8003 domain-containing protein</fullName>
    </recommendedName>
</protein>
<dbReference type="PANTHER" id="PTHR31513">
    <property type="entry name" value="EPHRIN TYPE-B RECEPTOR"/>
    <property type="match status" value="1"/>
</dbReference>
<dbReference type="EMBL" id="OZ019895">
    <property type="protein sequence ID" value="CAK9219295.1"/>
    <property type="molecule type" value="Genomic_DNA"/>
</dbReference>
<feature type="transmembrane region" description="Helical" evidence="2">
    <location>
        <begin position="1340"/>
        <end position="1364"/>
    </location>
</feature>
<feature type="chain" id="PRO_5046925049" description="DUF8003 domain-containing protein" evidence="3">
    <location>
        <begin position="29"/>
        <end position="1465"/>
    </location>
</feature>
<keyword evidence="6" id="KW-1185">Reference proteome</keyword>
<gene>
    <name evidence="5" type="ORF">CSSPTR1EN2_LOCUS14413</name>
</gene>
<dbReference type="Pfam" id="PF26010">
    <property type="entry name" value="DUF8003"/>
    <property type="match status" value="1"/>
</dbReference>
<proteinExistence type="predicted"/>
<keyword evidence="2" id="KW-1133">Transmembrane helix</keyword>
<dbReference type="SMART" id="SM01411">
    <property type="entry name" value="Ephrin_rec_like"/>
    <property type="match status" value="1"/>
</dbReference>
<feature type="region of interest" description="Disordered" evidence="1">
    <location>
        <begin position="173"/>
        <end position="207"/>
    </location>
</feature>